<comment type="catalytic activity">
    <reaction evidence="7">
        <text>a peptidoglycan chain = a peptidoglycan chain with N-acetyl-1,6-anhydromuramyl-[peptide] at the reducing end + a peptidoglycan chain with N-acetylglucosamine at the non-reducing end.</text>
        <dbReference type="EC" id="4.2.2.29"/>
    </reaction>
</comment>
<evidence type="ECO:0000256" key="2">
    <source>
        <dbReference type="ARBA" id="ARBA00022692"/>
    </source>
</evidence>
<evidence type="ECO:0000256" key="5">
    <source>
        <dbReference type="ARBA" id="ARBA00023239"/>
    </source>
</evidence>
<feature type="site" description="Important for catalytic activity" evidence="7">
    <location>
        <position position="221"/>
    </location>
</feature>
<dbReference type="GO" id="GO:0071555">
    <property type="term" value="P:cell wall organization"/>
    <property type="evidence" value="ECO:0007669"/>
    <property type="project" value="UniProtKB-KW"/>
</dbReference>
<comment type="similarity">
    <text evidence="7">Belongs to the transglycosylase MltG family.</text>
</comment>
<keyword evidence="11" id="KW-1185">Reference proteome</keyword>
<dbReference type="NCBIfam" id="TIGR00247">
    <property type="entry name" value="endolytic transglycosylase MltG"/>
    <property type="match status" value="1"/>
</dbReference>
<gene>
    <name evidence="7" type="primary">mltG</name>
    <name evidence="8" type="ORF">JWYL7_0740</name>
    <name evidence="9" type="ORF">SAMN05661008_00658</name>
</gene>
<dbReference type="PANTHER" id="PTHR30518">
    <property type="entry name" value="ENDOLYTIC MUREIN TRANSGLYCOSYLASE"/>
    <property type="match status" value="1"/>
</dbReference>
<comment type="function">
    <text evidence="7">Functions as a peptidoglycan terminase that cleaves nascent peptidoglycan strands endolytically to terminate their elongation.</text>
</comment>
<evidence type="ECO:0000313" key="10">
    <source>
        <dbReference type="Proteomes" id="UP000092605"/>
    </source>
</evidence>
<evidence type="ECO:0000256" key="4">
    <source>
        <dbReference type="ARBA" id="ARBA00023136"/>
    </source>
</evidence>
<proteinExistence type="inferred from homology"/>
<dbReference type="EC" id="4.2.2.29" evidence="7"/>
<dbReference type="Pfam" id="PF02618">
    <property type="entry name" value="YceG"/>
    <property type="match status" value="1"/>
</dbReference>
<reference evidence="9 11" key="2">
    <citation type="submission" date="2016-11" db="EMBL/GenBank/DDBJ databases">
        <authorList>
            <person name="Varghese N."/>
            <person name="Submissions S."/>
        </authorList>
    </citation>
    <scope>NUCLEOTIDE SEQUENCE [LARGE SCALE GENOMIC DNA]</scope>
    <source>
        <strain evidence="9 11">DSM 7308</strain>
    </source>
</reference>
<evidence type="ECO:0000256" key="6">
    <source>
        <dbReference type="ARBA" id="ARBA00023316"/>
    </source>
</evidence>
<evidence type="ECO:0000313" key="11">
    <source>
        <dbReference type="Proteomes" id="UP000323392"/>
    </source>
</evidence>
<reference evidence="8 10" key="1">
    <citation type="submission" date="2016-02" db="EMBL/GenBank/DDBJ databases">
        <title>Draft genome sequence for Clostridium paradoxum JW-YL-7.</title>
        <authorList>
            <person name="Utturkar S.M."/>
            <person name="Lancaster A."/>
            <person name="Poole F.L."/>
            <person name="Adams M.W."/>
            <person name="Brown S.D."/>
        </authorList>
    </citation>
    <scope>NUCLEOTIDE SEQUENCE [LARGE SCALE GENOMIC DNA]</scope>
    <source>
        <strain evidence="8 10">JW-YL-7</strain>
    </source>
</reference>
<dbReference type="GO" id="GO:0008932">
    <property type="term" value="F:lytic endotransglycosylase activity"/>
    <property type="evidence" value="ECO:0007669"/>
    <property type="project" value="UniProtKB-UniRule"/>
</dbReference>
<organism evidence="8 10">
    <name type="scientific">Alkalithermobacter thermoalcaliphilus JW-YL-7 = DSM 7308</name>
    <dbReference type="NCBI Taxonomy" id="1121328"/>
    <lineage>
        <taxon>Bacteria</taxon>
        <taxon>Bacillati</taxon>
        <taxon>Bacillota</taxon>
        <taxon>Clostridia</taxon>
        <taxon>Peptostreptococcales</taxon>
        <taxon>Tepidibacteraceae</taxon>
        <taxon>Alkalithermobacter</taxon>
    </lineage>
</organism>
<keyword evidence="5 7" id="KW-0456">Lyase</keyword>
<keyword evidence="3 7" id="KW-1133">Transmembrane helix</keyword>
<protein>
    <recommendedName>
        <fullName evidence="7">Endolytic murein transglycosylase</fullName>
        <ecNumber evidence="7">4.2.2.29</ecNumber>
    </recommendedName>
    <alternativeName>
        <fullName evidence="7">Peptidoglycan lytic transglycosylase</fullName>
    </alternativeName>
    <alternativeName>
        <fullName evidence="7">Peptidoglycan polymerization terminase</fullName>
    </alternativeName>
</protein>
<dbReference type="Proteomes" id="UP000323392">
    <property type="component" value="Unassembled WGS sequence"/>
</dbReference>
<dbReference type="GO" id="GO:0009252">
    <property type="term" value="P:peptidoglycan biosynthetic process"/>
    <property type="evidence" value="ECO:0007669"/>
    <property type="project" value="UniProtKB-UniRule"/>
</dbReference>
<dbReference type="RefSeq" id="WP_066069235.1">
    <property type="nucleotide sequence ID" value="NZ_FRBG01000003.1"/>
</dbReference>
<evidence type="ECO:0000313" key="9">
    <source>
        <dbReference type="EMBL" id="SHK65424.1"/>
    </source>
</evidence>
<dbReference type="PANTHER" id="PTHR30518:SF2">
    <property type="entry name" value="ENDOLYTIC MUREIN TRANSGLYCOSYLASE"/>
    <property type="match status" value="1"/>
</dbReference>
<evidence type="ECO:0000256" key="7">
    <source>
        <dbReference type="HAMAP-Rule" id="MF_02065"/>
    </source>
</evidence>
<dbReference type="InterPro" id="IPR003770">
    <property type="entry name" value="MLTG-like"/>
</dbReference>
<evidence type="ECO:0000313" key="8">
    <source>
        <dbReference type="EMBL" id="KXZ39665.1"/>
    </source>
</evidence>
<dbReference type="GO" id="GO:0005886">
    <property type="term" value="C:plasma membrane"/>
    <property type="evidence" value="ECO:0007669"/>
    <property type="project" value="UniProtKB-UniRule"/>
</dbReference>
<comment type="caution">
    <text evidence="8">The sequence shown here is derived from an EMBL/GenBank/DDBJ whole genome shotgun (WGS) entry which is preliminary data.</text>
</comment>
<dbReference type="OrthoDB" id="9814591at2"/>
<dbReference type="EMBL" id="FRBG01000003">
    <property type="protein sequence ID" value="SHK65424.1"/>
    <property type="molecule type" value="Genomic_DNA"/>
</dbReference>
<sequence length="335" mass="38661">MIKKRSTILIILFIFTTIAYFYNQIGPYDKKSIDEVIVKIPKGSSVYEVADILFENHLIKSKLFFVNLSRITNKDKNIKAGTYKIPQYFSNKEILELLNSGKIYKDFIIVTIPEGFELKQIAQRLEQQGLVDKNKFIDLANDVDNFKREFDFLNEEGITSLEGYLFPDTYYLEKTFSEEAIIRLMLRRFSEVYNKEIRQRQKELGLSLNELITLSSIIEREAKLDNERALISAVFHNRMKIDMPLQSCATVQYVIGERKAILSNSDIQIDSPYNTYKNKGLPPGPIASPGEASIKAALYPADVDYLYFVAKKDGSHSFATNYNDHLKNRRENLGR</sequence>
<accession>A0A150FR20</accession>
<dbReference type="Proteomes" id="UP000092605">
    <property type="component" value="Unassembled WGS sequence"/>
</dbReference>
<dbReference type="Gene3D" id="3.30.1490.480">
    <property type="entry name" value="Endolytic murein transglycosylase"/>
    <property type="match status" value="2"/>
</dbReference>
<keyword evidence="2 7" id="KW-0812">Transmembrane</keyword>
<dbReference type="PATRIC" id="fig|1121328.3.peg.745"/>
<dbReference type="Gene3D" id="3.30.160.60">
    <property type="entry name" value="Classic Zinc Finger"/>
    <property type="match status" value="1"/>
</dbReference>
<evidence type="ECO:0000256" key="1">
    <source>
        <dbReference type="ARBA" id="ARBA00022475"/>
    </source>
</evidence>
<name>A0A150FR20_CLOPD</name>
<keyword evidence="6 7" id="KW-0961">Cell wall biogenesis/degradation</keyword>
<dbReference type="AlphaFoldDB" id="A0A150FR20"/>
<evidence type="ECO:0000256" key="3">
    <source>
        <dbReference type="ARBA" id="ARBA00022989"/>
    </source>
</evidence>
<keyword evidence="1 7" id="KW-1003">Cell membrane</keyword>
<keyword evidence="4 7" id="KW-0472">Membrane</keyword>
<dbReference type="CDD" id="cd08010">
    <property type="entry name" value="MltG_like"/>
    <property type="match status" value="1"/>
</dbReference>
<dbReference type="STRING" id="1121328.JWYL7_0740"/>
<dbReference type="EMBL" id="LSFY01000001">
    <property type="protein sequence ID" value="KXZ39665.1"/>
    <property type="molecule type" value="Genomic_DNA"/>
</dbReference>
<dbReference type="HAMAP" id="MF_02065">
    <property type="entry name" value="MltG"/>
    <property type="match status" value="1"/>
</dbReference>